<keyword evidence="12" id="KW-0472">Membrane</keyword>
<feature type="binding site" evidence="11">
    <location>
        <position position="286"/>
    </location>
    <ligand>
        <name>Mg(2+)</name>
        <dbReference type="ChEBI" id="CHEBI:18420"/>
    </ligand>
</feature>
<reference evidence="13 16" key="2">
    <citation type="journal article" date="2019" name="Nat. Med.">
        <title>A library of human gut bacterial isolates paired with longitudinal multiomics data enables mechanistic microbiome research.</title>
        <authorList>
            <person name="Poyet M."/>
            <person name="Groussin M."/>
            <person name="Gibbons S.M."/>
            <person name="Avila-Pacheco J."/>
            <person name="Jiang X."/>
            <person name="Kearney S.M."/>
            <person name="Perrotta A.R."/>
            <person name="Berdy B."/>
            <person name="Zhao S."/>
            <person name="Lieberman T.D."/>
            <person name="Swanson P.K."/>
            <person name="Smith M."/>
            <person name="Roesemann S."/>
            <person name="Alexander J.E."/>
            <person name="Rich S.A."/>
            <person name="Livny J."/>
            <person name="Vlamakis H."/>
            <person name="Clish C."/>
            <person name="Bullock K."/>
            <person name="Deik A."/>
            <person name="Scott J."/>
            <person name="Pierce K.A."/>
            <person name="Xavier R.J."/>
            <person name="Alm E.J."/>
        </authorList>
    </citation>
    <scope>NUCLEOTIDE SEQUENCE [LARGE SCALE GENOMIC DNA]</scope>
    <source>
        <strain evidence="13 16">BIOML-A2</strain>
    </source>
</reference>
<evidence type="ECO:0000313" key="14">
    <source>
        <dbReference type="EMBL" id="RHD74556.1"/>
    </source>
</evidence>
<dbReference type="PIRSF" id="PIRSF006268">
    <property type="entry name" value="ApbE"/>
    <property type="match status" value="1"/>
</dbReference>
<feature type="binding site" evidence="11">
    <location>
        <position position="163"/>
    </location>
    <ligand>
        <name>Mg(2+)</name>
        <dbReference type="ChEBI" id="CHEBI:18420"/>
    </ligand>
</feature>
<dbReference type="GO" id="GO:0005886">
    <property type="term" value="C:plasma membrane"/>
    <property type="evidence" value="ECO:0007669"/>
    <property type="project" value="UniProtKB-SubCell"/>
</dbReference>
<protein>
    <recommendedName>
        <fullName evidence="2 10">FAD:protein FMN transferase</fullName>
        <ecNumber evidence="1 10">2.7.1.180</ecNumber>
    </recommendedName>
    <alternativeName>
        <fullName evidence="8 10">Flavin transferase</fullName>
    </alternativeName>
</protein>
<dbReference type="Proteomes" id="UP000432516">
    <property type="component" value="Unassembled WGS sequence"/>
</dbReference>
<keyword evidence="12" id="KW-0449">Lipoprotein</keyword>
<organism evidence="13 16">
    <name type="scientific">Parabacteroides distasonis</name>
    <dbReference type="NCBI Taxonomy" id="823"/>
    <lineage>
        <taxon>Bacteria</taxon>
        <taxon>Pseudomonadati</taxon>
        <taxon>Bacteroidota</taxon>
        <taxon>Bacteroidia</taxon>
        <taxon>Bacteroidales</taxon>
        <taxon>Tannerellaceae</taxon>
        <taxon>Parabacteroides</taxon>
    </lineage>
</organism>
<dbReference type="Pfam" id="PF02424">
    <property type="entry name" value="ApbE"/>
    <property type="match status" value="1"/>
</dbReference>
<keyword evidence="5 10" id="KW-0479">Metal-binding</keyword>
<evidence type="ECO:0000256" key="2">
    <source>
        <dbReference type="ARBA" id="ARBA00016337"/>
    </source>
</evidence>
<evidence type="ECO:0000256" key="11">
    <source>
        <dbReference type="PIRSR" id="PIRSR006268-2"/>
    </source>
</evidence>
<comment type="subcellular location">
    <subcellularLocation>
        <location evidence="12">Cell inner membrane</location>
        <topology evidence="12">Lipid-anchor</topology>
        <orientation evidence="12">Periplasmic side</orientation>
    </subcellularLocation>
</comment>
<comment type="function">
    <text evidence="12">Flavin transferase that catalyzes the transfer of the FMN moiety of FAD and its covalent binding to the hydroxyl group of a threonine residue in a target flavoprotein.</text>
</comment>
<proteinExistence type="inferred from homology"/>
<dbReference type="SUPFAM" id="SSF143631">
    <property type="entry name" value="ApbE-like"/>
    <property type="match status" value="1"/>
</dbReference>
<comment type="similarity">
    <text evidence="10 12">Belongs to the ApbE family.</text>
</comment>
<name>A0A3D9A980_PARDI</name>
<keyword evidence="4 10" id="KW-0808">Transferase</keyword>
<dbReference type="InterPro" id="IPR024932">
    <property type="entry name" value="ApbE"/>
</dbReference>
<sequence>MMRKNISILVSLLILSLTACSDKGQYFEESGSVFHTSYHIKYKAKQILTDKIDSELQRFNLSLNPFNPNSTIAKVNNNEDVEVDEWFTEVFIKAEEISKKSGGAFDITCAPLINLWGFGFSKMDSVTPQMIDSIKAFVGYQKVRLEGKKIIKEDPRILLNCSSIAKGYACDVIARLLEKEGVKNYMVEIGGEVTMKGVNQQGDCWRVGINKPEIGTSGVTNDVEEIVQLCQKGGVATSGDYRNFYIKDGKKYAHTINPATGYPAGQNILSATIVAEDCMTADAYATTFMVLGVEKAKLLAQSIPQIEYFIIYADNNGQQKVTYSKGMLEYLPNRKTLAILENP</sequence>
<keyword evidence="12" id="KW-1003">Cell membrane</keyword>
<dbReference type="AlphaFoldDB" id="A0A3D9A980"/>
<feature type="signal peptide" evidence="12">
    <location>
        <begin position="1"/>
        <end position="21"/>
    </location>
</feature>
<evidence type="ECO:0000313" key="13">
    <source>
        <dbReference type="EMBL" id="MRZ56918.1"/>
    </source>
</evidence>
<keyword evidence="6 10" id="KW-0274">FAD</keyword>
<evidence type="ECO:0000256" key="8">
    <source>
        <dbReference type="ARBA" id="ARBA00031306"/>
    </source>
</evidence>
<dbReference type="EMBL" id="QSJN01000006">
    <property type="protein sequence ID" value="RHD74556.1"/>
    <property type="molecule type" value="Genomic_DNA"/>
</dbReference>
<feature type="binding site" evidence="11">
    <location>
        <position position="282"/>
    </location>
    <ligand>
        <name>Mg(2+)</name>
        <dbReference type="ChEBI" id="CHEBI:18420"/>
    </ligand>
</feature>
<dbReference type="EMBL" id="WKNE01000024">
    <property type="protein sequence ID" value="MRZ56918.1"/>
    <property type="molecule type" value="Genomic_DNA"/>
</dbReference>
<gene>
    <name evidence="14" type="ORF">DW782_11925</name>
    <name evidence="13" type="ORF">GKD68_19670</name>
</gene>
<evidence type="ECO:0000256" key="9">
    <source>
        <dbReference type="ARBA" id="ARBA00048540"/>
    </source>
</evidence>
<dbReference type="PANTHER" id="PTHR30040">
    <property type="entry name" value="THIAMINE BIOSYNTHESIS LIPOPROTEIN APBE"/>
    <property type="match status" value="1"/>
</dbReference>
<evidence type="ECO:0000313" key="16">
    <source>
        <dbReference type="Proteomes" id="UP000432516"/>
    </source>
</evidence>
<accession>A0A3D9A980</accession>
<keyword evidence="7 10" id="KW-0460">Magnesium</keyword>
<evidence type="ECO:0000256" key="4">
    <source>
        <dbReference type="ARBA" id="ARBA00022679"/>
    </source>
</evidence>
<dbReference type="Proteomes" id="UP000284660">
    <property type="component" value="Unassembled WGS sequence"/>
</dbReference>
<dbReference type="PANTHER" id="PTHR30040:SF2">
    <property type="entry name" value="FAD:PROTEIN FMN TRANSFERASE"/>
    <property type="match status" value="1"/>
</dbReference>
<evidence type="ECO:0000256" key="3">
    <source>
        <dbReference type="ARBA" id="ARBA00022630"/>
    </source>
</evidence>
<reference evidence="14 15" key="1">
    <citation type="submission" date="2018-08" db="EMBL/GenBank/DDBJ databases">
        <title>A genome reference for cultivated species of the human gut microbiota.</title>
        <authorList>
            <person name="Zou Y."/>
            <person name="Xue W."/>
            <person name="Luo G."/>
        </authorList>
    </citation>
    <scope>NUCLEOTIDE SEQUENCE [LARGE SCALE GENOMIC DNA]</scope>
    <source>
        <strain evidence="14 15">AM30-4</strain>
    </source>
</reference>
<evidence type="ECO:0000313" key="15">
    <source>
        <dbReference type="Proteomes" id="UP000284660"/>
    </source>
</evidence>
<keyword evidence="12" id="KW-0997">Cell inner membrane</keyword>
<dbReference type="GO" id="GO:0046872">
    <property type="term" value="F:metal ion binding"/>
    <property type="evidence" value="ECO:0007669"/>
    <property type="project" value="UniProtKB-UniRule"/>
</dbReference>
<comment type="caution">
    <text evidence="13">The sequence shown here is derived from an EMBL/GenBank/DDBJ whole genome shotgun (WGS) entry which is preliminary data.</text>
</comment>
<comment type="catalytic activity">
    <reaction evidence="9 10 12">
        <text>L-threonyl-[protein] + FAD = FMN-L-threonyl-[protein] + AMP + H(+)</text>
        <dbReference type="Rhea" id="RHEA:36847"/>
        <dbReference type="Rhea" id="RHEA-COMP:11060"/>
        <dbReference type="Rhea" id="RHEA-COMP:11061"/>
        <dbReference type="ChEBI" id="CHEBI:15378"/>
        <dbReference type="ChEBI" id="CHEBI:30013"/>
        <dbReference type="ChEBI" id="CHEBI:57692"/>
        <dbReference type="ChEBI" id="CHEBI:74257"/>
        <dbReference type="ChEBI" id="CHEBI:456215"/>
        <dbReference type="EC" id="2.7.1.180"/>
    </reaction>
</comment>
<dbReference type="PROSITE" id="PS51257">
    <property type="entry name" value="PROKAR_LIPOPROTEIN"/>
    <property type="match status" value="1"/>
</dbReference>
<evidence type="ECO:0000256" key="12">
    <source>
        <dbReference type="RuleBase" id="RU363002"/>
    </source>
</evidence>
<evidence type="ECO:0000256" key="7">
    <source>
        <dbReference type="ARBA" id="ARBA00022842"/>
    </source>
</evidence>
<dbReference type="RefSeq" id="WP_008780771.1">
    <property type="nucleotide sequence ID" value="NZ_CP040468.1"/>
</dbReference>
<evidence type="ECO:0000256" key="5">
    <source>
        <dbReference type="ARBA" id="ARBA00022723"/>
    </source>
</evidence>
<evidence type="ECO:0000256" key="1">
    <source>
        <dbReference type="ARBA" id="ARBA00011955"/>
    </source>
</evidence>
<evidence type="ECO:0000256" key="10">
    <source>
        <dbReference type="PIRNR" id="PIRNR006268"/>
    </source>
</evidence>
<dbReference type="EC" id="2.7.1.180" evidence="1 10"/>
<feature type="chain" id="PRO_5033873992" description="FAD:protein FMN transferase" evidence="12">
    <location>
        <begin position="22"/>
        <end position="343"/>
    </location>
</feature>
<evidence type="ECO:0000256" key="6">
    <source>
        <dbReference type="ARBA" id="ARBA00022827"/>
    </source>
</evidence>
<dbReference type="Gene3D" id="3.10.520.10">
    <property type="entry name" value="ApbE-like domains"/>
    <property type="match status" value="1"/>
</dbReference>
<dbReference type="InterPro" id="IPR003374">
    <property type="entry name" value="ApbE-like_sf"/>
</dbReference>
<comment type="cofactor">
    <cofactor evidence="11">
        <name>Mg(2+)</name>
        <dbReference type="ChEBI" id="CHEBI:18420"/>
    </cofactor>
    <cofactor evidence="11">
        <name>Mn(2+)</name>
        <dbReference type="ChEBI" id="CHEBI:29035"/>
    </cofactor>
    <text evidence="11">Magnesium. Can also use manganese.</text>
</comment>
<keyword evidence="3 10" id="KW-0285">Flavoprotein</keyword>
<keyword evidence="12" id="KW-0732">Signal</keyword>
<dbReference type="GO" id="GO:0016740">
    <property type="term" value="F:transferase activity"/>
    <property type="evidence" value="ECO:0007669"/>
    <property type="project" value="UniProtKB-UniRule"/>
</dbReference>